<dbReference type="GeneID" id="43600862"/>
<dbReference type="STRING" id="2656787.A0A370TFH2"/>
<gene>
    <name evidence="13" type="ORF">BP5553_08013</name>
</gene>
<evidence type="ECO:0000256" key="10">
    <source>
        <dbReference type="SAM" id="MobiDB-lite"/>
    </source>
</evidence>
<feature type="domain" description="MTC6 partial TIM-barrel" evidence="12">
    <location>
        <begin position="21"/>
        <end position="429"/>
    </location>
</feature>
<proteinExistence type="inferred from homology"/>
<keyword evidence="5 11" id="KW-0472">Membrane</keyword>
<feature type="region of interest" description="Disordered" evidence="10">
    <location>
        <begin position="137"/>
        <end position="172"/>
    </location>
</feature>
<dbReference type="InterPro" id="IPR057530">
    <property type="entry name" value="TIM-barrel_MTC6"/>
</dbReference>
<evidence type="ECO:0000313" key="13">
    <source>
        <dbReference type="EMBL" id="RDL33645.1"/>
    </source>
</evidence>
<evidence type="ECO:0000259" key="12">
    <source>
        <dbReference type="Pfam" id="PF25506"/>
    </source>
</evidence>
<comment type="subcellular location">
    <subcellularLocation>
        <location evidence="1">Membrane</location>
        <topology evidence="1">Single-pass type I membrane protein</topology>
    </subcellularLocation>
</comment>
<dbReference type="EMBL" id="NPIC01000008">
    <property type="protein sequence ID" value="RDL33645.1"/>
    <property type="molecule type" value="Genomic_DNA"/>
</dbReference>
<dbReference type="InterPro" id="IPR016187">
    <property type="entry name" value="CTDL_fold"/>
</dbReference>
<keyword evidence="2 11" id="KW-0812">Transmembrane</keyword>
<comment type="caution">
    <text evidence="13">The sequence shown here is derived from an EMBL/GenBank/DDBJ whole genome shotgun (WGS) entry which is preliminary data.</text>
</comment>
<evidence type="ECO:0000256" key="1">
    <source>
        <dbReference type="ARBA" id="ARBA00004479"/>
    </source>
</evidence>
<evidence type="ECO:0000256" key="3">
    <source>
        <dbReference type="ARBA" id="ARBA00022729"/>
    </source>
</evidence>
<keyword evidence="14" id="KW-1185">Reference proteome</keyword>
<dbReference type="OrthoDB" id="5573651at2759"/>
<evidence type="ECO:0000256" key="6">
    <source>
        <dbReference type="ARBA" id="ARBA00023180"/>
    </source>
</evidence>
<comment type="function">
    <text evidence="7">May be involved in telomere capping.</text>
</comment>
<reference evidence="13 14" key="1">
    <citation type="journal article" date="2018" name="IMA Fungus">
        <title>IMA Genome-F 9: Draft genome sequence of Annulohypoxylon stygium, Aspergillus mulundensis, Berkeleyomyces basicola (syn. Thielaviopsis basicola), Ceratocystis smalleyi, two Cercospora beticola strains, Coleophoma cylindrospora, Fusarium fracticaudum, Phialophora cf. hyalina, and Morchella septimelata.</title>
        <authorList>
            <person name="Wingfield B.D."/>
            <person name="Bills G.F."/>
            <person name="Dong Y."/>
            <person name="Huang W."/>
            <person name="Nel W.J."/>
            <person name="Swalarsk-Parry B.S."/>
            <person name="Vaghefi N."/>
            <person name="Wilken P.M."/>
            <person name="An Z."/>
            <person name="de Beer Z.W."/>
            <person name="De Vos L."/>
            <person name="Chen L."/>
            <person name="Duong T.A."/>
            <person name="Gao Y."/>
            <person name="Hammerbacher A."/>
            <person name="Kikkert J.R."/>
            <person name="Li Y."/>
            <person name="Li H."/>
            <person name="Li K."/>
            <person name="Li Q."/>
            <person name="Liu X."/>
            <person name="Ma X."/>
            <person name="Naidoo K."/>
            <person name="Pethybridge S.J."/>
            <person name="Sun J."/>
            <person name="Steenkamp E.T."/>
            <person name="van der Nest M.A."/>
            <person name="van Wyk S."/>
            <person name="Wingfield M.J."/>
            <person name="Xiong C."/>
            <person name="Yue Q."/>
            <person name="Zhang X."/>
        </authorList>
    </citation>
    <scope>NUCLEOTIDE SEQUENCE [LARGE SCALE GENOMIC DNA]</scope>
    <source>
        <strain evidence="13 14">BP 5553</strain>
    </source>
</reference>
<name>A0A370TFH2_9HELO</name>
<dbReference type="SUPFAM" id="SSF56436">
    <property type="entry name" value="C-type lectin-like"/>
    <property type="match status" value="1"/>
</dbReference>
<evidence type="ECO:0000256" key="4">
    <source>
        <dbReference type="ARBA" id="ARBA00022989"/>
    </source>
</evidence>
<sequence length="637" mass="69610">MSETYSPDPGAVPQSPYGTVFLSQRDLGLRIPINYVTSPGVSLTAACFSDMKYVDDDFNDCFSNLLAVGFRRFEIDLYWDQGSGMWSLCPVATSSSIQQRALVSHTPLTVFSASLTAPTLAIEQTLSPSSVLNARQVTTTNPSSPFPATSMISEPSTTSLGDTSSSSASLPNNPSASLISAGRYVCTTSIDISVFIHQLLDYFQQSQNTLDAHLLYVFLNMHAALSNTAQPQSAPTTTSLPDSSNLLGNHFSGNLSAFLYTPNDLRLDRANLNDSWYTVTERYRPIEDYYSVTKGEHDIVSTEDGWPSEGFVEFSRGKRLLLGWGTVDAEMAGYDLGNDSKTIFAKDYIQNIRTDFAANSSGGPTIGCFLQSTDDLSQVNSSWAAATIPPSDYPTATSGDITPLLTLATNTTNCGISPILNLTLLNSTAHENYRPYQSFSYATIWSWAPGEPKNYTSSGSTAGSMFRCATVNPNLAGRWVVADCSQEYYAACRSKNHSYNWTISDNPTSYYSALEACPADYVFSPPRTALENSYLNQAVRKTARDYGNHGIWVDFNCLEVQGCWSTGGENATCVYSDFSSENPYLRKKYILVATIATVIVLVITALTIFVKAVGNRKSRRRSKKRIDNGLVYEGVPS</sequence>
<dbReference type="CDD" id="cd00037">
    <property type="entry name" value="CLECT"/>
    <property type="match status" value="1"/>
</dbReference>
<keyword evidence="3" id="KW-0732">Signal</keyword>
<evidence type="ECO:0000256" key="5">
    <source>
        <dbReference type="ARBA" id="ARBA00023136"/>
    </source>
</evidence>
<dbReference type="AlphaFoldDB" id="A0A370TFH2"/>
<keyword evidence="6" id="KW-0325">Glycoprotein</keyword>
<dbReference type="InterPro" id="IPR051008">
    <property type="entry name" value="Telomere_Capping_Maintenance"/>
</dbReference>
<keyword evidence="4 11" id="KW-1133">Transmembrane helix</keyword>
<evidence type="ECO:0000313" key="14">
    <source>
        <dbReference type="Proteomes" id="UP000254866"/>
    </source>
</evidence>
<dbReference type="GO" id="GO:0016020">
    <property type="term" value="C:membrane"/>
    <property type="evidence" value="ECO:0007669"/>
    <property type="project" value="UniProtKB-SubCell"/>
</dbReference>
<evidence type="ECO:0000256" key="7">
    <source>
        <dbReference type="ARBA" id="ARBA00037703"/>
    </source>
</evidence>
<comment type="similarity">
    <text evidence="8">Belongs to the MTC6 family.</text>
</comment>
<dbReference type="RefSeq" id="XP_031866927.1">
    <property type="nucleotide sequence ID" value="XM_032016636.1"/>
</dbReference>
<feature type="compositionally biased region" description="Low complexity" evidence="10">
    <location>
        <begin position="156"/>
        <end position="172"/>
    </location>
</feature>
<protein>
    <recommendedName>
        <fullName evidence="9">Maintenance of telomere capping protein 6</fullName>
    </recommendedName>
</protein>
<evidence type="ECO:0000256" key="2">
    <source>
        <dbReference type="ARBA" id="ARBA00022692"/>
    </source>
</evidence>
<dbReference type="PANTHER" id="PTHR35518:SF2">
    <property type="entry name" value="MAINTENANCE OF TELOMERE CAPPING PROTEIN 6"/>
    <property type="match status" value="1"/>
</dbReference>
<dbReference type="PANTHER" id="PTHR35518">
    <property type="entry name" value="MAINTENANCE OF TELOMOERE CAPPING"/>
    <property type="match status" value="1"/>
</dbReference>
<feature type="transmembrane region" description="Helical" evidence="11">
    <location>
        <begin position="589"/>
        <end position="614"/>
    </location>
</feature>
<evidence type="ECO:0000256" key="8">
    <source>
        <dbReference type="ARBA" id="ARBA00038159"/>
    </source>
</evidence>
<dbReference type="Pfam" id="PF25506">
    <property type="entry name" value="TIM-barrel_MTC6"/>
    <property type="match status" value="1"/>
</dbReference>
<dbReference type="Proteomes" id="UP000254866">
    <property type="component" value="Unassembled WGS sequence"/>
</dbReference>
<organism evidence="13 14">
    <name type="scientific">Venustampulla echinocandica</name>
    <dbReference type="NCBI Taxonomy" id="2656787"/>
    <lineage>
        <taxon>Eukaryota</taxon>
        <taxon>Fungi</taxon>
        <taxon>Dikarya</taxon>
        <taxon>Ascomycota</taxon>
        <taxon>Pezizomycotina</taxon>
        <taxon>Leotiomycetes</taxon>
        <taxon>Helotiales</taxon>
        <taxon>Pleuroascaceae</taxon>
        <taxon>Venustampulla</taxon>
    </lineage>
</organism>
<accession>A0A370TFH2</accession>
<evidence type="ECO:0000256" key="9">
    <source>
        <dbReference type="ARBA" id="ARBA00039865"/>
    </source>
</evidence>
<evidence type="ECO:0000256" key="11">
    <source>
        <dbReference type="SAM" id="Phobius"/>
    </source>
</evidence>
<feature type="compositionally biased region" description="Polar residues" evidence="10">
    <location>
        <begin position="137"/>
        <end position="155"/>
    </location>
</feature>